<proteinExistence type="predicted"/>
<reference evidence="1" key="1">
    <citation type="journal article" date="2014" name="Front. Microbiol.">
        <title>High frequency of phylogenetically diverse reductive dehalogenase-homologous genes in deep subseafloor sedimentary metagenomes.</title>
        <authorList>
            <person name="Kawai M."/>
            <person name="Futagami T."/>
            <person name="Toyoda A."/>
            <person name="Takaki Y."/>
            <person name="Nishi S."/>
            <person name="Hori S."/>
            <person name="Arai W."/>
            <person name="Tsubouchi T."/>
            <person name="Morono Y."/>
            <person name="Uchiyama I."/>
            <person name="Ito T."/>
            <person name="Fujiyama A."/>
            <person name="Inagaki F."/>
            <person name="Takami H."/>
        </authorList>
    </citation>
    <scope>NUCLEOTIDE SEQUENCE</scope>
    <source>
        <strain evidence="1">Expedition CK06-06</strain>
    </source>
</reference>
<dbReference type="EMBL" id="BART01006894">
    <property type="protein sequence ID" value="GAG71306.1"/>
    <property type="molecule type" value="Genomic_DNA"/>
</dbReference>
<dbReference type="AlphaFoldDB" id="X1BGY1"/>
<feature type="non-terminal residue" evidence="1">
    <location>
        <position position="129"/>
    </location>
</feature>
<comment type="caution">
    <text evidence="1">The sequence shown here is derived from an EMBL/GenBank/DDBJ whole genome shotgun (WGS) entry which is preliminary data.</text>
</comment>
<name>X1BGY1_9ZZZZ</name>
<evidence type="ECO:0000313" key="1">
    <source>
        <dbReference type="EMBL" id="GAG71306.1"/>
    </source>
</evidence>
<organism evidence="1">
    <name type="scientific">marine sediment metagenome</name>
    <dbReference type="NCBI Taxonomy" id="412755"/>
    <lineage>
        <taxon>unclassified sequences</taxon>
        <taxon>metagenomes</taxon>
        <taxon>ecological metagenomes</taxon>
    </lineage>
</organism>
<gene>
    <name evidence="1" type="ORF">S01H4_15735</name>
</gene>
<accession>X1BGY1</accession>
<protein>
    <submittedName>
        <fullName evidence="1">Uncharacterized protein</fullName>
    </submittedName>
</protein>
<sequence>MGANYALGQYLNEGDCDKTIDEKIEQNIKFKDGYFDPIDLGRIKIYTRAGGILANDAMQTEINILAKQLGIKNTVTAVIDENISGQALGFDHELSTPTVIFDTDHSDKFTIMRELAHIKLDHVAELNPE</sequence>